<proteinExistence type="predicted"/>
<dbReference type="PATRIC" id="fig|1265738.3.peg.3035"/>
<dbReference type="Proteomes" id="UP000011991">
    <property type="component" value="Unassembled WGS sequence"/>
</dbReference>
<evidence type="ECO:0000313" key="1">
    <source>
        <dbReference type="EMBL" id="EMI20023.1"/>
    </source>
</evidence>
<gene>
    <name evidence="1" type="ORF">RMSM_03036</name>
</gene>
<organism evidence="1 2">
    <name type="scientific">Rhodopirellula maiorica SM1</name>
    <dbReference type="NCBI Taxonomy" id="1265738"/>
    <lineage>
        <taxon>Bacteria</taxon>
        <taxon>Pseudomonadati</taxon>
        <taxon>Planctomycetota</taxon>
        <taxon>Planctomycetia</taxon>
        <taxon>Pirellulales</taxon>
        <taxon>Pirellulaceae</taxon>
        <taxon>Novipirellula</taxon>
    </lineage>
</organism>
<dbReference type="EMBL" id="ANOG01000437">
    <property type="protein sequence ID" value="EMI20023.1"/>
    <property type="molecule type" value="Genomic_DNA"/>
</dbReference>
<comment type="caution">
    <text evidence="1">The sequence shown here is derived from an EMBL/GenBank/DDBJ whole genome shotgun (WGS) entry which is preliminary data.</text>
</comment>
<accession>M5RL18</accession>
<protein>
    <submittedName>
        <fullName evidence="1">Uncharacterized protein</fullName>
    </submittedName>
</protein>
<dbReference type="Gene3D" id="3.40.720.10">
    <property type="entry name" value="Alkaline Phosphatase, subunit A"/>
    <property type="match status" value="1"/>
</dbReference>
<dbReference type="InterPro" id="IPR017850">
    <property type="entry name" value="Alkaline_phosphatase_core_sf"/>
</dbReference>
<sequence length="90" mass="10659">MYWGYAGDGFSPTEELYHTRKDPLELVNLAKNPEYSEALKSMQAGYDQAVEAWKQDAVPYHRYQDYGVIFDRHTPWEEKAKRMRRGKGRE</sequence>
<reference evidence="1 2" key="1">
    <citation type="journal article" date="2013" name="Mar. Genomics">
        <title>Expression of sulfatases in Rhodopirellula baltica and the diversity of sulfatases in the genus Rhodopirellula.</title>
        <authorList>
            <person name="Wegner C.E."/>
            <person name="Richter-Heitmann T."/>
            <person name="Klindworth A."/>
            <person name="Klockow C."/>
            <person name="Richter M."/>
            <person name="Achstetter T."/>
            <person name="Glockner F.O."/>
            <person name="Harder J."/>
        </authorList>
    </citation>
    <scope>NUCLEOTIDE SEQUENCE [LARGE SCALE GENOMIC DNA]</scope>
    <source>
        <strain evidence="1 2">SM1</strain>
    </source>
</reference>
<evidence type="ECO:0000313" key="2">
    <source>
        <dbReference type="Proteomes" id="UP000011991"/>
    </source>
</evidence>
<dbReference type="SUPFAM" id="SSF53649">
    <property type="entry name" value="Alkaline phosphatase-like"/>
    <property type="match status" value="1"/>
</dbReference>
<dbReference type="AlphaFoldDB" id="M5RL18"/>
<keyword evidence="2" id="KW-1185">Reference proteome</keyword>
<name>M5RL18_9BACT</name>